<organism evidence="3 4">
    <name type="scientific">Limnoglobus roseus</name>
    <dbReference type="NCBI Taxonomy" id="2598579"/>
    <lineage>
        <taxon>Bacteria</taxon>
        <taxon>Pseudomonadati</taxon>
        <taxon>Planctomycetota</taxon>
        <taxon>Planctomycetia</taxon>
        <taxon>Gemmatales</taxon>
        <taxon>Gemmataceae</taxon>
        <taxon>Limnoglobus</taxon>
    </lineage>
</organism>
<evidence type="ECO:0000256" key="2">
    <source>
        <dbReference type="SAM" id="Phobius"/>
    </source>
</evidence>
<keyword evidence="4" id="KW-1185">Reference proteome</keyword>
<feature type="transmembrane region" description="Helical" evidence="2">
    <location>
        <begin position="105"/>
        <end position="129"/>
    </location>
</feature>
<dbReference type="KEGG" id="lrs:PX52LOC_04536"/>
<dbReference type="Proteomes" id="UP000324974">
    <property type="component" value="Chromosome"/>
</dbReference>
<accession>A0A5C1AHS0</accession>
<dbReference type="RefSeq" id="WP_149112138.1">
    <property type="nucleotide sequence ID" value="NZ_CP042425.1"/>
</dbReference>
<keyword evidence="2" id="KW-1133">Transmembrane helix</keyword>
<name>A0A5C1AHS0_9BACT</name>
<proteinExistence type="predicted"/>
<feature type="region of interest" description="Disordered" evidence="1">
    <location>
        <begin position="1"/>
        <end position="34"/>
    </location>
</feature>
<evidence type="ECO:0000256" key="1">
    <source>
        <dbReference type="SAM" id="MobiDB-lite"/>
    </source>
</evidence>
<reference evidence="4" key="1">
    <citation type="submission" date="2019-08" db="EMBL/GenBank/DDBJ databases">
        <title>Limnoglobus roseus gen. nov., sp. nov., a novel freshwater planctomycete with a giant genome from the family Gemmataceae.</title>
        <authorList>
            <person name="Kulichevskaya I.S."/>
            <person name="Naumoff D.G."/>
            <person name="Miroshnikov K."/>
            <person name="Ivanova A."/>
            <person name="Philippov D.A."/>
            <person name="Hakobyan A."/>
            <person name="Rijpstra I.C."/>
            <person name="Sinninghe Damste J.S."/>
            <person name="Liesack W."/>
            <person name="Dedysh S.N."/>
        </authorList>
    </citation>
    <scope>NUCLEOTIDE SEQUENCE [LARGE SCALE GENOMIC DNA]</scope>
    <source>
        <strain evidence="4">PX52</strain>
    </source>
</reference>
<feature type="transmembrane region" description="Helical" evidence="2">
    <location>
        <begin position="75"/>
        <end position="93"/>
    </location>
</feature>
<evidence type="ECO:0000313" key="4">
    <source>
        <dbReference type="Proteomes" id="UP000324974"/>
    </source>
</evidence>
<gene>
    <name evidence="3" type="ORF">PX52LOC_04536</name>
</gene>
<dbReference type="EMBL" id="CP042425">
    <property type="protein sequence ID" value="QEL17546.1"/>
    <property type="molecule type" value="Genomic_DNA"/>
</dbReference>
<keyword evidence="2" id="KW-0472">Membrane</keyword>
<evidence type="ECO:0000313" key="3">
    <source>
        <dbReference type="EMBL" id="QEL17546.1"/>
    </source>
</evidence>
<dbReference type="AlphaFoldDB" id="A0A5C1AHS0"/>
<keyword evidence="2" id="KW-0812">Transmembrane</keyword>
<sequence>MPDQPDKVPLGALTASNVTEDEGAPAGKKTQRRGPRELETIKRLRLINDRRQLNLDQEKATHQQLIQFRKDLCQFAMRVVLGWQLAILAIVVWQGNGLLTINHHVLLALITTTTINVFAFLIIVMKFVFPSPASEKTKTKTKKKKQRVERS</sequence>
<protein>
    <submittedName>
        <fullName evidence="3">Uncharacterized protein</fullName>
    </submittedName>
</protein>